<dbReference type="KEGG" id="har:HEAR0767"/>
<dbReference type="InterPro" id="IPR009468">
    <property type="entry name" value="DUF1090"/>
</dbReference>
<feature type="region of interest" description="Disordered" evidence="1">
    <location>
        <begin position="72"/>
        <end position="131"/>
    </location>
</feature>
<dbReference type="AlphaFoldDB" id="A4G374"/>
<dbReference type="eggNOG" id="COG1422">
    <property type="taxonomic scope" value="Bacteria"/>
</dbReference>
<proteinExistence type="predicted"/>
<name>A4G374_HERAR</name>
<evidence type="ECO:0000256" key="1">
    <source>
        <dbReference type="SAM" id="MobiDB-lite"/>
    </source>
</evidence>
<protein>
    <recommendedName>
        <fullName evidence="5">Protein yqjC</fullName>
    </recommendedName>
</protein>
<dbReference type="Proteomes" id="UP000006697">
    <property type="component" value="Chromosome"/>
</dbReference>
<reference evidence="3 4" key="1">
    <citation type="journal article" date="2007" name="PLoS Genet.">
        <title>A tale of two oxidation states: bacterial colonization of arsenic-rich environments.</title>
        <authorList>
            <person name="Muller D."/>
            <person name="Medigue C."/>
            <person name="Koechler S."/>
            <person name="Barbe V."/>
            <person name="Barakat M."/>
            <person name="Talla E."/>
            <person name="Bonnefoy V."/>
            <person name="Krin E."/>
            <person name="Arsene-Ploetze F."/>
            <person name="Carapito C."/>
            <person name="Chandler M."/>
            <person name="Cournoyer B."/>
            <person name="Cruveiller S."/>
            <person name="Dossat C."/>
            <person name="Duval S."/>
            <person name="Heymann M."/>
            <person name="Leize E."/>
            <person name="Lieutaud A."/>
            <person name="Lievremont D."/>
            <person name="Makita Y."/>
            <person name="Mangenot S."/>
            <person name="Nitschke W."/>
            <person name="Ortet P."/>
            <person name="Perdrial N."/>
            <person name="Schoepp B."/>
            <person name="Siguier N."/>
            <person name="Simeonova D.D."/>
            <person name="Rouy Z."/>
            <person name="Segurens B."/>
            <person name="Turlin E."/>
            <person name="Vallenet D."/>
            <person name="Van Dorsselaer A."/>
            <person name="Weiss S."/>
            <person name="Weissenbach J."/>
            <person name="Lett M.C."/>
            <person name="Danchin A."/>
            <person name="Bertin P.N."/>
        </authorList>
    </citation>
    <scope>NUCLEOTIDE SEQUENCE [LARGE SCALE GENOMIC DNA]</scope>
    <source>
        <strain evidence="4">ULPAs1</strain>
    </source>
</reference>
<feature type="signal peptide" evidence="2">
    <location>
        <begin position="1"/>
        <end position="23"/>
    </location>
</feature>
<dbReference type="EMBL" id="CU207211">
    <property type="protein sequence ID" value="CAL60961.1"/>
    <property type="molecule type" value="Genomic_DNA"/>
</dbReference>
<keyword evidence="2" id="KW-0732">Signal</keyword>
<evidence type="ECO:0008006" key="5">
    <source>
        <dbReference type="Google" id="ProtNLM"/>
    </source>
</evidence>
<feature type="chain" id="PRO_5005659594" description="Protein yqjC" evidence="2">
    <location>
        <begin position="24"/>
        <end position="131"/>
    </location>
</feature>
<evidence type="ECO:0000256" key="2">
    <source>
        <dbReference type="SAM" id="SignalP"/>
    </source>
</evidence>
<feature type="compositionally biased region" description="Basic and acidic residues" evidence="1">
    <location>
        <begin position="107"/>
        <end position="131"/>
    </location>
</feature>
<dbReference type="STRING" id="204773.HEAR0767"/>
<sequence>MKSFSSSYLLGLLLLCSLPTSHAAEANTLTGCAAKRQEVQTQLDHARAHGNKAQEAKLKIALKQISNHCTDEGLRREREADVKKKEHKVAERKAELEKAQASGKPKKITEQQKKLQEAEAELQKARDKLSQ</sequence>
<evidence type="ECO:0000313" key="3">
    <source>
        <dbReference type="EMBL" id="CAL60961.1"/>
    </source>
</evidence>
<dbReference type="Pfam" id="PF06476">
    <property type="entry name" value="DUF1090"/>
    <property type="match status" value="1"/>
</dbReference>
<feature type="compositionally biased region" description="Basic and acidic residues" evidence="1">
    <location>
        <begin position="72"/>
        <end position="98"/>
    </location>
</feature>
<accession>A4G374</accession>
<keyword evidence="4" id="KW-1185">Reference proteome</keyword>
<dbReference type="OrthoDB" id="8689941at2"/>
<evidence type="ECO:0000313" key="4">
    <source>
        <dbReference type="Proteomes" id="UP000006697"/>
    </source>
</evidence>
<dbReference type="HOGENOM" id="CLU_139075_2_0_4"/>
<organism evidence="3 4">
    <name type="scientific">Herminiimonas arsenicoxydans</name>
    <dbReference type="NCBI Taxonomy" id="204773"/>
    <lineage>
        <taxon>Bacteria</taxon>
        <taxon>Pseudomonadati</taxon>
        <taxon>Pseudomonadota</taxon>
        <taxon>Betaproteobacteria</taxon>
        <taxon>Burkholderiales</taxon>
        <taxon>Oxalobacteraceae</taxon>
        <taxon>Herminiimonas</taxon>
    </lineage>
</organism>
<gene>
    <name evidence="3" type="ordered locus">HEAR0767</name>
</gene>